<dbReference type="Proteomes" id="UP000030762">
    <property type="component" value="Unassembled WGS sequence"/>
</dbReference>
<dbReference type="InterPro" id="IPR024079">
    <property type="entry name" value="MetalloPept_cat_dom_sf"/>
</dbReference>
<dbReference type="AlphaFoldDB" id="T0R1M1"/>
<keyword evidence="1 2" id="KW-0862">Zinc</keyword>
<comment type="caution">
    <text evidence="1">Lacks conserved residue(s) required for the propagation of feature annotation.</text>
</comment>
<dbReference type="Pfam" id="PF01400">
    <property type="entry name" value="Astacin"/>
    <property type="match status" value="1"/>
</dbReference>
<dbReference type="PANTHER" id="PTHR10127">
    <property type="entry name" value="DISCOIDIN, CUB, EGF, LAMININ , AND ZINC METALLOPROTEASE DOMAIN CONTAINING"/>
    <property type="match status" value="1"/>
</dbReference>
<dbReference type="SUPFAM" id="SSF55486">
    <property type="entry name" value="Metalloproteases ('zincins'), catalytic domain"/>
    <property type="match status" value="1"/>
</dbReference>
<feature type="active site" evidence="1">
    <location>
        <position position="203"/>
    </location>
</feature>
<keyword evidence="2" id="KW-0732">Signal</keyword>
<dbReference type="RefSeq" id="XP_008620694.1">
    <property type="nucleotide sequence ID" value="XM_008622472.1"/>
</dbReference>
<dbReference type="EMBL" id="JH767252">
    <property type="protein sequence ID" value="EQC25898.1"/>
    <property type="molecule type" value="Genomic_DNA"/>
</dbReference>
<feature type="binding site" evidence="1">
    <location>
        <position position="212"/>
    </location>
    <ligand>
        <name>Zn(2+)</name>
        <dbReference type="ChEBI" id="CHEBI:29105"/>
        <note>catalytic</note>
    </ligand>
</feature>
<evidence type="ECO:0000313" key="5">
    <source>
        <dbReference type="Proteomes" id="UP000030762"/>
    </source>
</evidence>
<evidence type="ECO:0000259" key="3">
    <source>
        <dbReference type="PROSITE" id="PS51864"/>
    </source>
</evidence>
<evidence type="ECO:0000313" key="4">
    <source>
        <dbReference type="EMBL" id="EQC25898.1"/>
    </source>
</evidence>
<dbReference type="STRING" id="1156394.T0R1M1"/>
<feature type="signal peptide" evidence="2">
    <location>
        <begin position="1"/>
        <end position="20"/>
    </location>
</feature>
<gene>
    <name evidence="4" type="ORF">SDRG_16270</name>
</gene>
<dbReference type="PROSITE" id="PS51864">
    <property type="entry name" value="ASTACIN"/>
    <property type="match status" value="1"/>
</dbReference>
<dbReference type="OrthoDB" id="431034at2759"/>
<feature type="chain" id="PRO_5005146972" description="Metalloendopeptidase" evidence="2">
    <location>
        <begin position="21"/>
        <end position="346"/>
    </location>
</feature>
<proteinExistence type="predicted"/>
<comment type="cofactor">
    <cofactor evidence="1 2">
        <name>Zn(2+)</name>
        <dbReference type="ChEBI" id="CHEBI:29105"/>
    </cofactor>
    <text evidence="1 2">Binds 1 zinc ion per subunit.</text>
</comment>
<dbReference type="Gene3D" id="3.40.390.10">
    <property type="entry name" value="Collagenase (Catalytic Domain)"/>
    <property type="match status" value="1"/>
</dbReference>
<feature type="domain" description="Peptidase M12A" evidence="3">
    <location>
        <begin position="93"/>
        <end position="318"/>
    </location>
</feature>
<dbReference type="VEuPathDB" id="FungiDB:SDRG_16270"/>
<sequence>MKFVGLLAAMTSLAAAGASCELPLDAVHNPDGRHHLGDGQLKYVFGLPQDDGAIYQVCVDGVLTCYEEDGTADSDVDATVDCRKAEAKRRLGLATDRKRRLWPMATLCYKLDAPFDERERRTIQRAMDEIVASTGVAILDLARCKASPHRDAICGGCAHYVSIDQEKNKRGTYAELGYRHKAGQKLNLLPMALEHGMGTVMHELLHAFGVIHEHAHPASEAIVLRGQFLGASRSNYMPIKEAFVTQYDIHSIMHYGVGLCLPIDKSVKFCTIDQNEDDGCVVPEKRHCDPVASTVLGQRDGLSSGDIRNLQILYGLETTVTRHEVAVQQTMHKRIHMTTHDRLPAH</sequence>
<keyword evidence="1 2" id="KW-0479">Metal-binding</keyword>
<dbReference type="EC" id="3.4.24.-" evidence="2"/>
<feature type="binding site" evidence="1">
    <location>
        <position position="202"/>
    </location>
    <ligand>
        <name>Zn(2+)</name>
        <dbReference type="ChEBI" id="CHEBI:29105"/>
        <note>catalytic</note>
    </ligand>
</feature>
<dbReference type="InterPro" id="IPR006026">
    <property type="entry name" value="Peptidase_Metallo"/>
</dbReference>
<dbReference type="GO" id="GO:0006508">
    <property type="term" value="P:proteolysis"/>
    <property type="evidence" value="ECO:0007669"/>
    <property type="project" value="UniProtKB-KW"/>
</dbReference>
<organism evidence="4 5">
    <name type="scientific">Saprolegnia diclina (strain VS20)</name>
    <dbReference type="NCBI Taxonomy" id="1156394"/>
    <lineage>
        <taxon>Eukaryota</taxon>
        <taxon>Sar</taxon>
        <taxon>Stramenopiles</taxon>
        <taxon>Oomycota</taxon>
        <taxon>Saprolegniomycetes</taxon>
        <taxon>Saprolegniales</taxon>
        <taxon>Saprolegniaceae</taxon>
        <taxon>Saprolegnia</taxon>
    </lineage>
</organism>
<dbReference type="GeneID" id="19956997"/>
<keyword evidence="1 2" id="KW-0482">Metalloprotease</keyword>
<name>T0R1M1_SAPDV</name>
<dbReference type="OMA" id="HAHPASE"/>
<dbReference type="GO" id="GO:0004222">
    <property type="term" value="F:metalloendopeptidase activity"/>
    <property type="evidence" value="ECO:0007669"/>
    <property type="project" value="UniProtKB-UniRule"/>
</dbReference>
<dbReference type="GO" id="GO:0008270">
    <property type="term" value="F:zinc ion binding"/>
    <property type="evidence" value="ECO:0007669"/>
    <property type="project" value="UniProtKB-UniRule"/>
</dbReference>
<dbReference type="eggNOG" id="KOG3714">
    <property type="taxonomic scope" value="Eukaryota"/>
</dbReference>
<dbReference type="InterPro" id="IPR001506">
    <property type="entry name" value="Peptidase_M12A"/>
</dbReference>
<dbReference type="InParanoid" id="T0R1M1"/>
<keyword evidence="1 2" id="KW-0645">Protease</keyword>
<dbReference type="SMART" id="SM00235">
    <property type="entry name" value="ZnMc"/>
    <property type="match status" value="1"/>
</dbReference>
<protein>
    <recommendedName>
        <fullName evidence="2">Metalloendopeptidase</fullName>
        <ecNumber evidence="2">3.4.24.-</ecNumber>
    </recommendedName>
</protein>
<feature type="binding site" evidence="1">
    <location>
        <position position="206"/>
    </location>
    <ligand>
        <name>Zn(2+)</name>
        <dbReference type="ChEBI" id="CHEBI:29105"/>
        <note>catalytic</note>
    </ligand>
</feature>
<evidence type="ECO:0000256" key="1">
    <source>
        <dbReference type="PROSITE-ProRule" id="PRU01211"/>
    </source>
</evidence>
<reference evidence="4 5" key="1">
    <citation type="submission" date="2012-04" db="EMBL/GenBank/DDBJ databases">
        <title>The Genome Sequence of Saprolegnia declina VS20.</title>
        <authorList>
            <consortium name="The Broad Institute Genome Sequencing Platform"/>
            <person name="Russ C."/>
            <person name="Nusbaum C."/>
            <person name="Tyler B."/>
            <person name="van West P."/>
            <person name="Dieguez-Uribeondo J."/>
            <person name="de Bruijn I."/>
            <person name="Tripathy S."/>
            <person name="Jiang R."/>
            <person name="Young S.K."/>
            <person name="Zeng Q."/>
            <person name="Gargeya S."/>
            <person name="Fitzgerald M."/>
            <person name="Haas B."/>
            <person name="Abouelleil A."/>
            <person name="Alvarado L."/>
            <person name="Arachchi H.M."/>
            <person name="Berlin A."/>
            <person name="Chapman S.B."/>
            <person name="Goldberg J."/>
            <person name="Griggs A."/>
            <person name="Gujja S."/>
            <person name="Hansen M."/>
            <person name="Howarth C."/>
            <person name="Imamovic A."/>
            <person name="Larimer J."/>
            <person name="McCowen C."/>
            <person name="Montmayeur A."/>
            <person name="Murphy C."/>
            <person name="Neiman D."/>
            <person name="Pearson M."/>
            <person name="Priest M."/>
            <person name="Roberts A."/>
            <person name="Saif S."/>
            <person name="Shea T."/>
            <person name="Sisk P."/>
            <person name="Sykes S."/>
            <person name="Wortman J."/>
            <person name="Nusbaum C."/>
            <person name="Birren B."/>
        </authorList>
    </citation>
    <scope>NUCLEOTIDE SEQUENCE [LARGE SCALE GENOMIC DNA]</scope>
    <source>
        <strain evidence="4 5">VS20</strain>
    </source>
</reference>
<evidence type="ECO:0000256" key="2">
    <source>
        <dbReference type="RuleBase" id="RU361183"/>
    </source>
</evidence>
<dbReference type="PROSITE" id="PS51257">
    <property type="entry name" value="PROKAR_LIPOPROTEIN"/>
    <property type="match status" value="1"/>
</dbReference>
<dbReference type="PANTHER" id="PTHR10127:SF850">
    <property type="entry name" value="METALLOENDOPEPTIDASE"/>
    <property type="match status" value="1"/>
</dbReference>
<accession>T0R1M1</accession>
<keyword evidence="1 2" id="KW-0378">Hydrolase</keyword>
<dbReference type="PRINTS" id="PR00480">
    <property type="entry name" value="ASTACIN"/>
</dbReference>
<keyword evidence="5" id="KW-1185">Reference proteome</keyword>